<dbReference type="SUPFAM" id="SSF52091">
    <property type="entry name" value="SpoIIaa-like"/>
    <property type="match status" value="1"/>
</dbReference>
<dbReference type="PROSITE" id="PS50801">
    <property type="entry name" value="STAS"/>
    <property type="match status" value="1"/>
</dbReference>
<evidence type="ECO:0000313" key="3">
    <source>
        <dbReference type="EMBL" id="SDJ46276.1"/>
    </source>
</evidence>
<dbReference type="InterPro" id="IPR051932">
    <property type="entry name" value="Bact_StressResp_Reg"/>
</dbReference>
<name>A0A1G8TXG5_9BACI</name>
<dbReference type="InterPro" id="IPR036513">
    <property type="entry name" value="STAS_dom_sf"/>
</dbReference>
<dbReference type="AlphaFoldDB" id="A0A1G8TXG5"/>
<dbReference type="PANTHER" id="PTHR33745">
    <property type="entry name" value="RSBT ANTAGONIST PROTEIN RSBS-RELATED"/>
    <property type="match status" value="1"/>
</dbReference>
<dbReference type="Gene3D" id="3.30.750.24">
    <property type="entry name" value="STAS domain"/>
    <property type="match status" value="1"/>
</dbReference>
<evidence type="ECO:0000256" key="1">
    <source>
        <dbReference type="ARBA" id="ARBA00022553"/>
    </source>
</evidence>
<protein>
    <submittedName>
        <fullName evidence="3">RsbT co-antagonist protein RsbR</fullName>
    </submittedName>
</protein>
<organism evidence="3 4">
    <name type="scientific">Salimicrobium halophilum</name>
    <dbReference type="NCBI Taxonomy" id="86666"/>
    <lineage>
        <taxon>Bacteria</taxon>
        <taxon>Bacillati</taxon>
        <taxon>Bacillota</taxon>
        <taxon>Bacilli</taxon>
        <taxon>Bacillales</taxon>
        <taxon>Bacillaceae</taxon>
        <taxon>Salimicrobium</taxon>
    </lineage>
</organism>
<evidence type="ECO:0000259" key="2">
    <source>
        <dbReference type="PROSITE" id="PS50801"/>
    </source>
</evidence>
<dbReference type="InterPro" id="IPR002645">
    <property type="entry name" value="STAS_dom"/>
</dbReference>
<feature type="domain" description="STAS" evidence="2">
    <location>
        <begin position="172"/>
        <end position="271"/>
    </location>
</feature>
<proteinExistence type="predicted"/>
<dbReference type="Pfam" id="PF01740">
    <property type="entry name" value="STAS"/>
    <property type="match status" value="1"/>
</dbReference>
<dbReference type="EMBL" id="FNEV01000005">
    <property type="protein sequence ID" value="SDJ46276.1"/>
    <property type="molecule type" value="Genomic_DNA"/>
</dbReference>
<keyword evidence="4" id="KW-1185">Reference proteome</keyword>
<keyword evidence="1" id="KW-0597">Phosphoprotein</keyword>
<sequence>MEISQQSWLEQVQEKILINKEDIAKKAMPEEMIQANSHLSSELMPWRFHLLEVFAQSLTDQSKQPKQLLQAWADELSDKLVELNLPLDLALQEIDYYRDAIGHVIKEEAKQKGLSLDEFYESMTHFHNIIDEACYIISRTYVKEHERTLTNAQYAVEELSVPLVRVSLNTGVIPIIGDIDTNRAQAIMNNALNQSAEYELDTVIMDLQGVSVIDTMVADQLFKVITALEVSGVHAILSGLRPDIAQTMVQLGINMKQIETHSSLLQALEAQ</sequence>
<accession>A0A1G8TXG5</accession>
<reference evidence="4" key="1">
    <citation type="submission" date="2016-10" db="EMBL/GenBank/DDBJ databases">
        <authorList>
            <person name="Varghese N."/>
            <person name="Submissions S."/>
        </authorList>
    </citation>
    <scope>NUCLEOTIDE SEQUENCE [LARGE SCALE GENOMIC DNA]</scope>
    <source>
        <strain evidence="4">DSM 4771</strain>
    </source>
</reference>
<dbReference type="CDD" id="cd07041">
    <property type="entry name" value="STAS_RsbR_RsbS_like"/>
    <property type="match status" value="1"/>
</dbReference>
<dbReference type="RefSeq" id="WP_093193750.1">
    <property type="nucleotide sequence ID" value="NZ_FNEV01000005.1"/>
</dbReference>
<dbReference type="Proteomes" id="UP000199225">
    <property type="component" value="Unassembled WGS sequence"/>
</dbReference>
<dbReference type="OrthoDB" id="9800154at2"/>
<evidence type="ECO:0000313" key="4">
    <source>
        <dbReference type="Proteomes" id="UP000199225"/>
    </source>
</evidence>
<gene>
    <name evidence="3" type="ORF">SAMN04490247_2028</name>
</gene>
<dbReference type="PANTHER" id="PTHR33745:SF3">
    <property type="entry name" value="RSBT CO-ANTAGONIST PROTEIN RSBRC"/>
    <property type="match status" value="1"/>
</dbReference>
<dbReference type="STRING" id="86666.SAMN04490247_2028"/>